<evidence type="ECO:0000313" key="2">
    <source>
        <dbReference type="Proteomes" id="UP001604277"/>
    </source>
</evidence>
<proteinExistence type="predicted"/>
<gene>
    <name evidence="1" type="ORF">Fot_39742</name>
</gene>
<reference evidence="2" key="1">
    <citation type="submission" date="2024-07" db="EMBL/GenBank/DDBJ databases">
        <title>Two chromosome-level genome assemblies of Korean endemic species Abeliophyllum distichum and Forsythia ovata (Oleaceae).</title>
        <authorList>
            <person name="Jang H."/>
        </authorList>
    </citation>
    <scope>NUCLEOTIDE SEQUENCE [LARGE SCALE GENOMIC DNA]</scope>
</reference>
<dbReference type="AlphaFoldDB" id="A0ABD1S5I4"/>
<organism evidence="1 2">
    <name type="scientific">Forsythia ovata</name>
    <dbReference type="NCBI Taxonomy" id="205694"/>
    <lineage>
        <taxon>Eukaryota</taxon>
        <taxon>Viridiplantae</taxon>
        <taxon>Streptophyta</taxon>
        <taxon>Embryophyta</taxon>
        <taxon>Tracheophyta</taxon>
        <taxon>Spermatophyta</taxon>
        <taxon>Magnoliopsida</taxon>
        <taxon>eudicotyledons</taxon>
        <taxon>Gunneridae</taxon>
        <taxon>Pentapetalae</taxon>
        <taxon>asterids</taxon>
        <taxon>lamiids</taxon>
        <taxon>Lamiales</taxon>
        <taxon>Oleaceae</taxon>
        <taxon>Forsythieae</taxon>
        <taxon>Forsythia</taxon>
    </lineage>
</organism>
<dbReference type="Gene3D" id="3.30.70.100">
    <property type="match status" value="1"/>
</dbReference>
<dbReference type="PANTHER" id="PTHR46932:SF12">
    <property type="entry name" value="HEAVY METAL-ASSOCIATED ISOPRENYLATED PLANT PROTEIN 47"/>
    <property type="match status" value="1"/>
</dbReference>
<sequence length="126" mass="13792">MAQEIVINVQLKCNKCRSKAMSIAAMTSGVLSVALEGEKKDQLVVIGVGVDAAGMTSLLRKKVGRASLELVHDNKRVSIILYGCNRFGSGGRSFSPRQLRWVRKIVKRGLQSIKTPIINFAPKPKE</sequence>
<dbReference type="Proteomes" id="UP001604277">
    <property type="component" value="Unassembled WGS sequence"/>
</dbReference>
<dbReference type="EMBL" id="JBFOLJ010000011">
    <property type="protein sequence ID" value="KAL2495985.1"/>
    <property type="molecule type" value="Genomic_DNA"/>
</dbReference>
<evidence type="ECO:0000313" key="1">
    <source>
        <dbReference type="EMBL" id="KAL2495985.1"/>
    </source>
</evidence>
<keyword evidence="2" id="KW-1185">Reference proteome</keyword>
<protein>
    <submittedName>
        <fullName evidence="1">Heavy metal-associated isoprenylated plant protein 47</fullName>
    </submittedName>
</protein>
<comment type="caution">
    <text evidence="1">The sequence shown here is derived from an EMBL/GenBank/DDBJ whole genome shotgun (WGS) entry which is preliminary data.</text>
</comment>
<dbReference type="InterPro" id="IPR042885">
    <property type="entry name" value="HIPP47/16"/>
</dbReference>
<name>A0ABD1S5I4_9LAMI</name>
<accession>A0ABD1S5I4</accession>
<dbReference type="PANTHER" id="PTHR46932">
    <property type="entry name" value="HEAVY METAL-ASSOCIATED ISOPRENYLATED PLANT PROTEIN 47"/>
    <property type="match status" value="1"/>
</dbReference>